<feature type="domain" description="ChrR-like cupin" evidence="2">
    <location>
        <begin position="120"/>
        <end position="212"/>
    </location>
</feature>
<accession>A0ABW4M0Z3</accession>
<protein>
    <submittedName>
        <fullName evidence="3">ChrR family anti-sigma-E factor</fullName>
    </submittedName>
</protein>
<dbReference type="NCBIfam" id="TIGR02451">
    <property type="entry name" value="anti_sig_ChrR"/>
    <property type="match status" value="1"/>
</dbReference>
<sequence>MKVNHQVSDELLLDYASGNLSEGWSLAVATHLALCPEARRRLDAIEGAAGALFDKIGAAGSVTDSDWERMKARLHGQTSQVQTTQGRTPQGRTPHVAQGSPVRASEGVIPEPLRSYVGGDVSSLKWKALGRGAYQIRIDTGDTETQVRLLRIPAGKPVPEHTHDGRELTLVLAGSFHDGEALFARGDLEEADGSLLHTPTATEGEDCICLAVTEAPLKFSSWIVRMIQPILKI</sequence>
<proteinExistence type="predicted"/>
<feature type="compositionally biased region" description="Low complexity" evidence="1">
    <location>
        <begin position="80"/>
        <end position="94"/>
    </location>
</feature>
<dbReference type="RefSeq" id="WP_377396779.1">
    <property type="nucleotide sequence ID" value="NZ_JBHUEQ010000004.1"/>
</dbReference>
<dbReference type="InterPro" id="IPR014710">
    <property type="entry name" value="RmlC-like_jellyroll"/>
</dbReference>
<dbReference type="InterPro" id="IPR025979">
    <property type="entry name" value="ChrR-like_cupin_dom"/>
</dbReference>
<evidence type="ECO:0000256" key="1">
    <source>
        <dbReference type="SAM" id="MobiDB-lite"/>
    </source>
</evidence>
<evidence type="ECO:0000313" key="4">
    <source>
        <dbReference type="Proteomes" id="UP001597322"/>
    </source>
</evidence>
<feature type="region of interest" description="Disordered" evidence="1">
    <location>
        <begin position="74"/>
        <end position="103"/>
    </location>
</feature>
<dbReference type="Proteomes" id="UP001597322">
    <property type="component" value="Unassembled WGS sequence"/>
</dbReference>
<organism evidence="3 4">
    <name type="scientific">Rhizobium helianthi</name>
    <dbReference type="NCBI Taxonomy" id="1132695"/>
    <lineage>
        <taxon>Bacteria</taxon>
        <taxon>Pseudomonadati</taxon>
        <taxon>Pseudomonadota</taxon>
        <taxon>Alphaproteobacteria</taxon>
        <taxon>Hyphomicrobiales</taxon>
        <taxon>Rhizobiaceae</taxon>
        <taxon>Rhizobium/Agrobacterium group</taxon>
        <taxon>Rhizobium</taxon>
    </lineage>
</organism>
<dbReference type="SUPFAM" id="SSF51182">
    <property type="entry name" value="RmlC-like cupins"/>
    <property type="match status" value="1"/>
</dbReference>
<reference evidence="4" key="1">
    <citation type="journal article" date="2019" name="Int. J. Syst. Evol. Microbiol.">
        <title>The Global Catalogue of Microorganisms (GCM) 10K type strain sequencing project: providing services to taxonomists for standard genome sequencing and annotation.</title>
        <authorList>
            <consortium name="The Broad Institute Genomics Platform"/>
            <consortium name="The Broad Institute Genome Sequencing Center for Infectious Disease"/>
            <person name="Wu L."/>
            <person name="Ma J."/>
        </authorList>
    </citation>
    <scope>NUCLEOTIDE SEQUENCE [LARGE SCALE GENOMIC DNA]</scope>
    <source>
        <strain evidence="4">CG52</strain>
    </source>
</reference>
<dbReference type="EMBL" id="JBHUEQ010000004">
    <property type="protein sequence ID" value="MFD1744587.1"/>
    <property type="molecule type" value="Genomic_DNA"/>
</dbReference>
<evidence type="ECO:0000313" key="3">
    <source>
        <dbReference type="EMBL" id="MFD1744587.1"/>
    </source>
</evidence>
<evidence type="ECO:0000259" key="2">
    <source>
        <dbReference type="Pfam" id="PF12973"/>
    </source>
</evidence>
<dbReference type="InterPro" id="IPR011051">
    <property type="entry name" value="RmlC_Cupin_sf"/>
</dbReference>
<dbReference type="InterPro" id="IPR041916">
    <property type="entry name" value="Anti_sigma_zinc_sf"/>
</dbReference>
<name>A0ABW4M0Z3_9HYPH</name>
<keyword evidence="4" id="KW-1185">Reference proteome</keyword>
<dbReference type="CDD" id="cd20301">
    <property type="entry name" value="cupin_ChrR"/>
    <property type="match status" value="1"/>
</dbReference>
<dbReference type="Gene3D" id="2.60.120.10">
    <property type="entry name" value="Jelly Rolls"/>
    <property type="match status" value="1"/>
</dbReference>
<dbReference type="Gene3D" id="1.10.10.1320">
    <property type="entry name" value="Anti-sigma factor, zinc-finger domain"/>
    <property type="match status" value="1"/>
</dbReference>
<dbReference type="InterPro" id="IPR012807">
    <property type="entry name" value="Anti-sigma_ChrR"/>
</dbReference>
<gene>
    <name evidence="3" type="ORF">ACFSE1_03850</name>
</gene>
<comment type="caution">
    <text evidence="3">The sequence shown here is derived from an EMBL/GenBank/DDBJ whole genome shotgun (WGS) entry which is preliminary data.</text>
</comment>
<dbReference type="Pfam" id="PF12973">
    <property type="entry name" value="Cupin_7"/>
    <property type="match status" value="1"/>
</dbReference>